<dbReference type="EMBL" id="JAJJHW010000095">
    <property type="protein sequence ID" value="KAH8387621.1"/>
    <property type="molecule type" value="Genomic_DNA"/>
</dbReference>
<gene>
    <name evidence="4" type="ORF">KR093_008261</name>
</gene>
<organism evidence="4 5">
    <name type="scientific">Drosophila rubida</name>
    <dbReference type="NCBI Taxonomy" id="30044"/>
    <lineage>
        <taxon>Eukaryota</taxon>
        <taxon>Metazoa</taxon>
        <taxon>Ecdysozoa</taxon>
        <taxon>Arthropoda</taxon>
        <taxon>Hexapoda</taxon>
        <taxon>Insecta</taxon>
        <taxon>Pterygota</taxon>
        <taxon>Neoptera</taxon>
        <taxon>Endopterygota</taxon>
        <taxon>Diptera</taxon>
        <taxon>Brachycera</taxon>
        <taxon>Muscomorpha</taxon>
        <taxon>Ephydroidea</taxon>
        <taxon>Drosophilidae</taxon>
        <taxon>Drosophila</taxon>
    </lineage>
</organism>
<dbReference type="InterPro" id="IPR039177">
    <property type="entry name" value="SMG9"/>
</dbReference>
<feature type="region of interest" description="Disordered" evidence="3">
    <location>
        <begin position="1"/>
        <end position="43"/>
    </location>
</feature>
<comment type="similarity">
    <text evidence="1">Belongs to the SMG9 family.</text>
</comment>
<feature type="region of interest" description="Disordered" evidence="3">
    <location>
        <begin position="89"/>
        <end position="121"/>
    </location>
</feature>
<dbReference type="PANTHER" id="PTHR14270">
    <property type="entry name" value="NONSENSE-MEDIATED MRNA DECAY FACTOR SMG9"/>
    <property type="match status" value="1"/>
</dbReference>
<dbReference type="SUPFAM" id="SSF52540">
    <property type="entry name" value="P-loop containing nucleoside triphosphate hydrolases"/>
    <property type="match status" value="1"/>
</dbReference>
<feature type="compositionally biased region" description="Basic and acidic residues" evidence="3">
    <location>
        <begin position="1"/>
        <end position="11"/>
    </location>
</feature>
<evidence type="ECO:0000256" key="1">
    <source>
        <dbReference type="ARBA" id="ARBA00007712"/>
    </source>
</evidence>
<name>A0AAD4KCV5_9MUSC</name>
<evidence type="ECO:0000256" key="2">
    <source>
        <dbReference type="ARBA" id="ARBA00023161"/>
    </source>
</evidence>
<protein>
    <recommendedName>
        <fullName evidence="6">Protein SMG9</fullName>
    </recommendedName>
</protein>
<evidence type="ECO:0000313" key="5">
    <source>
        <dbReference type="Proteomes" id="UP001200034"/>
    </source>
</evidence>
<dbReference type="Gene3D" id="3.40.50.300">
    <property type="entry name" value="P-loop containing nucleotide triphosphate hydrolases"/>
    <property type="match status" value="1"/>
</dbReference>
<feature type="non-terminal residue" evidence="4">
    <location>
        <position position="1"/>
    </location>
</feature>
<reference evidence="4" key="1">
    <citation type="journal article" date="2021" name="Mol. Ecol. Resour.">
        <title>Phylogenomic analyses of the genus Drosophila reveals genomic signals of climate adaptation.</title>
        <authorList>
            <person name="Li F."/>
            <person name="Rane R.V."/>
            <person name="Luria V."/>
            <person name="Xiong Z."/>
            <person name="Chen J."/>
            <person name="Li Z."/>
            <person name="Catullo R.A."/>
            <person name="Griffin P.C."/>
            <person name="Schiffer M."/>
            <person name="Pearce S."/>
            <person name="Lee S.F."/>
            <person name="McElroy K."/>
            <person name="Stocker A."/>
            <person name="Shirriffs J."/>
            <person name="Cockerell F."/>
            <person name="Coppin C."/>
            <person name="Sgro C.M."/>
            <person name="Karger A."/>
            <person name="Cain J.W."/>
            <person name="Weber J.A."/>
            <person name="Santpere G."/>
            <person name="Kirschner M.W."/>
            <person name="Hoffmann A.A."/>
            <person name="Oakeshott J.G."/>
            <person name="Zhang G."/>
        </authorList>
    </citation>
    <scope>NUCLEOTIDE SEQUENCE</scope>
    <source>
        <strain evidence="4">BGI-SZ-2011g</strain>
    </source>
</reference>
<dbReference type="AlphaFoldDB" id="A0AAD4KCV5"/>
<proteinExistence type="inferred from homology"/>
<evidence type="ECO:0008006" key="6">
    <source>
        <dbReference type="Google" id="ProtNLM"/>
    </source>
</evidence>
<comment type="caution">
    <text evidence="4">The sequence shown here is derived from an EMBL/GenBank/DDBJ whole genome shotgun (WGS) entry which is preliminary data.</text>
</comment>
<accession>A0AAD4KCV5</accession>
<evidence type="ECO:0000256" key="3">
    <source>
        <dbReference type="SAM" id="MobiDB-lite"/>
    </source>
</evidence>
<dbReference type="Proteomes" id="UP001200034">
    <property type="component" value="Unassembled WGS sequence"/>
</dbReference>
<dbReference type="InterPro" id="IPR027417">
    <property type="entry name" value="P-loop_NTPase"/>
</dbReference>
<sequence>PVTIARREDASRNTVVQPKILLKKETESGNNNSNTGGSSGSNNEQLLTAAASIKTIIINRSSDAATRHSSERGMPTTTTAASVCAALTTAANTKERPNGTAASTPGGQDASMLRPPRMTRPTTLHIANGTFNANARKLFHKSNTDFTVIGVLGAPSVGKSTLLNLLSVERDVNYDYYSHLFAPDADECIFANSRHRSKSQQAAKQRARIESLQFFITRERFILIDACCLPKDSDQQRQLELPTLSSIMQLLSVCHVLLLALDDLSLEPLRLLQTALRLRPRAPIKGYVPGYLPQLMFVRTRAQRLHFEPAWRARFDRQLALLFESCGLPMHRGRGDGRVINSFVLPEIHSNAATCHHAPLAELVRQFRERVLSMQRVSMSQCHDFSELQWFEMLAETARKCNADSLHFESIFADVKQRHVELRSAKSWRNDSISASVAVNSNS</sequence>
<feature type="compositionally biased region" description="Low complexity" evidence="3">
    <location>
        <begin position="28"/>
        <end position="43"/>
    </location>
</feature>
<evidence type="ECO:0000313" key="4">
    <source>
        <dbReference type="EMBL" id="KAH8387621.1"/>
    </source>
</evidence>
<feature type="non-terminal residue" evidence="4">
    <location>
        <position position="443"/>
    </location>
</feature>
<keyword evidence="5" id="KW-1185">Reference proteome</keyword>
<dbReference type="PANTHER" id="PTHR14270:SF0">
    <property type="entry name" value="NONSENSE-MEDIATED MRNA DECAY FACTOR SMG9"/>
    <property type="match status" value="1"/>
</dbReference>
<keyword evidence="2" id="KW-0866">Nonsense-mediated mRNA decay</keyword>
<dbReference type="GO" id="GO:0000184">
    <property type="term" value="P:nuclear-transcribed mRNA catabolic process, nonsense-mediated decay"/>
    <property type="evidence" value="ECO:0007669"/>
    <property type="project" value="UniProtKB-KW"/>
</dbReference>